<comment type="caution">
    <text evidence="5">The sequence shown here is derived from an EMBL/GenBank/DDBJ whole genome shotgun (WGS) entry which is preliminary data.</text>
</comment>
<dbReference type="InterPro" id="IPR013324">
    <property type="entry name" value="RNA_pol_sigma_r3/r4-like"/>
</dbReference>
<dbReference type="Pfam" id="PF04967">
    <property type="entry name" value="HTH_10"/>
    <property type="match status" value="1"/>
</dbReference>
<dbReference type="PANTHER" id="PTHR34236:SF1">
    <property type="entry name" value="DIMETHYL SULFOXIDE REDUCTASE TRANSCRIPTIONAL ACTIVATOR"/>
    <property type="match status" value="1"/>
</dbReference>
<reference evidence="5 6" key="1">
    <citation type="journal article" date="2014" name="Int. J. Syst. Evol. Microbiol.">
        <title>Complete genome sequence of Corynebacterium casei LMG S-19264T (=DSM 44701T), isolated from a smear-ripened cheese.</title>
        <authorList>
            <consortium name="US DOE Joint Genome Institute (JGI-PGF)"/>
            <person name="Walter F."/>
            <person name="Albersmeier A."/>
            <person name="Kalinowski J."/>
            <person name="Ruckert C."/>
        </authorList>
    </citation>
    <scope>NUCLEOTIDE SEQUENCE [LARGE SCALE GENOMIC DNA]</scope>
    <source>
        <strain evidence="5 6">IBRC-M 10912</strain>
    </source>
</reference>
<keyword evidence="1" id="KW-0805">Transcription regulation</keyword>
<dbReference type="InterPro" id="IPR036388">
    <property type="entry name" value="WH-like_DNA-bd_sf"/>
</dbReference>
<evidence type="ECO:0000259" key="3">
    <source>
        <dbReference type="Pfam" id="PF04967"/>
    </source>
</evidence>
<name>A0ABD5NYZ6_9EURY</name>
<protein>
    <submittedName>
        <fullName evidence="5">Helix-turn-helix domain-containing protein</fullName>
    </submittedName>
</protein>
<evidence type="ECO:0000313" key="5">
    <source>
        <dbReference type="EMBL" id="MFC4247322.1"/>
    </source>
</evidence>
<dbReference type="Pfam" id="PF15915">
    <property type="entry name" value="BAT"/>
    <property type="match status" value="1"/>
</dbReference>
<feature type="domain" description="Bacterioopsin transcriptional activator GAF and HTH associated" evidence="4">
    <location>
        <begin position="7"/>
        <end position="140"/>
    </location>
</feature>
<dbReference type="SUPFAM" id="SSF88659">
    <property type="entry name" value="Sigma3 and sigma4 domains of RNA polymerase sigma factors"/>
    <property type="match status" value="1"/>
</dbReference>
<gene>
    <name evidence="5" type="ORF">ACFOZ7_09975</name>
</gene>
<dbReference type="InterPro" id="IPR007050">
    <property type="entry name" value="HTH_bacterioopsin"/>
</dbReference>
<proteinExistence type="predicted"/>
<dbReference type="Gene3D" id="1.10.10.10">
    <property type="entry name" value="Winged helix-like DNA-binding domain superfamily/Winged helix DNA-binding domain"/>
    <property type="match status" value="1"/>
</dbReference>
<sequence length="219" mass="24943">MATIAEFWLPADGFPLGATIEADPAIRIEFERIIPADEGIVPFFCVWDANDFDAFERTLLETQAVRSLEKLSRVDSMRLYRARWNPSVEGFVHGIAASGATILDGRGTADGWRFELRFTDRAGIRRFQRYCEQNDVPITLQRVYTVRDARSGERYGLTDDQRETLHTAYERGYFEEPRGVTQSELADEFDVSQRAVSRRLRRALSRLVGNTVALEDGPS</sequence>
<dbReference type="PANTHER" id="PTHR34236">
    <property type="entry name" value="DIMETHYL SULFOXIDE REDUCTASE TRANSCRIPTIONAL ACTIVATOR"/>
    <property type="match status" value="1"/>
</dbReference>
<evidence type="ECO:0000313" key="6">
    <source>
        <dbReference type="Proteomes" id="UP001595821"/>
    </source>
</evidence>
<evidence type="ECO:0000259" key="4">
    <source>
        <dbReference type="Pfam" id="PF15915"/>
    </source>
</evidence>
<dbReference type="RefSeq" id="WP_246965962.1">
    <property type="nucleotide sequence ID" value="NZ_CP095397.1"/>
</dbReference>
<dbReference type="EMBL" id="JBHSDJ010000029">
    <property type="protein sequence ID" value="MFC4247322.1"/>
    <property type="molecule type" value="Genomic_DNA"/>
</dbReference>
<evidence type="ECO:0000256" key="2">
    <source>
        <dbReference type="ARBA" id="ARBA00023163"/>
    </source>
</evidence>
<evidence type="ECO:0000256" key="1">
    <source>
        <dbReference type="ARBA" id="ARBA00023015"/>
    </source>
</evidence>
<keyword evidence="2" id="KW-0804">Transcription</keyword>
<organism evidence="5 6">
    <name type="scientific">Natribaculum luteum</name>
    <dbReference type="NCBI Taxonomy" id="1586232"/>
    <lineage>
        <taxon>Archaea</taxon>
        <taxon>Methanobacteriati</taxon>
        <taxon>Methanobacteriota</taxon>
        <taxon>Stenosarchaea group</taxon>
        <taxon>Halobacteria</taxon>
        <taxon>Halobacteriales</taxon>
        <taxon>Natrialbaceae</taxon>
        <taxon>Natribaculum</taxon>
    </lineage>
</organism>
<dbReference type="AlphaFoldDB" id="A0ABD5NYZ6"/>
<feature type="domain" description="HTH bat-type" evidence="3">
    <location>
        <begin position="157"/>
        <end position="208"/>
    </location>
</feature>
<dbReference type="InterPro" id="IPR031803">
    <property type="entry name" value="BAT_GAF/HTH-assoc"/>
</dbReference>
<dbReference type="Proteomes" id="UP001595821">
    <property type="component" value="Unassembled WGS sequence"/>
</dbReference>
<accession>A0ABD5NYZ6</accession>
<dbReference type="GeneID" id="71853965"/>